<dbReference type="InterPro" id="IPR003439">
    <property type="entry name" value="ABC_transporter-like_ATP-bd"/>
</dbReference>
<keyword evidence="11" id="KW-1185">Reference proteome</keyword>
<dbReference type="InterPro" id="IPR017871">
    <property type="entry name" value="ABC_transporter-like_CS"/>
</dbReference>
<evidence type="ECO:0000259" key="9">
    <source>
        <dbReference type="PROSITE" id="PS50929"/>
    </source>
</evidence>
<keyword evidence="4 10" id="KW-0067">ATP-binding</keyword>
<evidence type="ECO:0000256" key="1">
    <source>
        <dbReference type="ARBA" id="ARBA00004651"/>
    </source>
</evidence>
<keyword evidence="2 7" id="KW-0812">Transmembrane</keyword>
<dbReference type="Proteomes" id="UP000319897">
    <property type="component" value="Unassembled WGS sequence"/>
</dbReference>
<dbReference type="InterPro" id="IPR003593">
    <property type="entry name" value="AAA+_ATPase"/>
</dbReference>
<dbReference type="PROSITE" id="PS50929">
    <property type="entry name" value="ABC_TM1F"/>
    <property type="match status" value="1"/>
</dbReference>
<dbReference type="GO" id="GO:0005524">
    <property type="term" value="F:ATP binding"/>
    <property type="evidence" value="ECO:0007669"/>
    <property type="project" value="UniProtKB-KW"/>
</dbReference>
<dbReference type="GO" id="GO:0016887">
    <property type="term" value="F:ATP hydrolysis activity"/>
    <property type="evidence" value="ECO:0007669"/>
    <property type="project" value="InterPro"/>
</dbReference>
<protein>
    <submittedName>
        <fullName evidence="10">ATP-binding cassette domain-containing protein</fullName>
    </submittedName>
</protein>
<proteinExistence type="predicted"/>
<dbReference type="InterPro" id="IPR011527">
    <property type="entry name" value="ABC1_TM_dom"/>
</dbReference>
<dbReference type="GO" id="GO:0140359">
    <property type="term" value="F:ABC-type transporter activity"/>
    <property type="evidence" value="ECO:0007669"/>
    <property type="project" value="InterPro"/>
</dbReference>
<dbReference type="SUPFAM" id="SSF52540">
    <property type="entry name" value="P-loop containing nucleoside triphosphate hydrolases"/>
    <property type="match status" value="1"/>
</dbReference>
<dbReference type="Gene3D" id="1.20.1560.10">
    <property type="entry name" value="ABC transporter type 1, transmembrane domain"/>
    <property type="match status" value="1"/>
</dbReference>
<feature type="domain" description="ABC transmembrane type-1" evidence="9">
    <location>
        <begin position="22"/>
        <end position="267"/>
    </location>
</feature>
<dbReference type="Gene3D" id="3.40.50.300">
    <property type="entry name" value="P-loop containing nucleotide triphosphate hydrolases"/>
    <property type="match status" value="1"/>
</dbReference>
<keyword evidence="5 7" id="KW-1133">Transmembrane helix</keyword>
<dbReference type="GO" id="GO:0034040">
    <property type="term" value="F:ATPase-coupled lipid transmembrane transporter activity"/>
    <property type="evidence" value="ECO:0007669"/>
    <property type="project" value="TreeGrafter"/>
</dbReference>
<dbReference type="AlphaFoldDB" id="A0A501XHR3"/>
<gene>
    <name evidence="10" type="ORF">FJQ54_12240</name>
</gene>
<dbReference type="RefSeq" id="WP_140928697.1">
    <property type="nucleotide sequence ID" value="NZ_VFSU01000028.1"/>
</dbReference>
<dbReference type="SMART" id="SM00382">
    <property type="entry name" value="AAA"/>
    <property type="match status" value="1"/>
</dbReference>
<feature type="transmembrane region" description="Helical" evidence="7">
    <location>
        <begin position="273"/>
        <end position="292"/>
    </location>
</feature>
<feature type="transmembrane region" description="Helical" evidence="7">
    <location>
        <begin position="145"/>
        <end position="174"/>
    </location>
</feature>
<dbReference type="PANTHER" id="PTHR24221:SF654">
    <property type="entry name" value="ATP-BINDING CASSETTE SUB-FAMILY B MEMBER 6"/>
    <property type="match status" value="1"/>
</dbReference>
<evidence type="ECO:0000256" key="5">
    <source>
        <dbReference type="ARBA" id="ARBA00022989"/>
    </source>
</evidence>
<accession>A0A501XHR3</accession>
<dbReference type="OrthoDB" id="5288404at2"/>
<dbReference type="PROSITE" id="PS00211">
    <property type="entry name" value="ABC_TRANSPORTER_1"/>
    <property type="match status" value="1"/>
</dbReference>
<keyword evidence="3" id="KW-0547">Nucleotide-binding</keyword>
<dbReference type="InterPro" id="IPR027417">
    <property type="entry name" value="P-loop_NTPase"/>
</dbReference>
<feature type="transmembrane region" description="Helical" evidence="7">
    <location>
        <begin position="246"/>
        <end position="267"/>
    </location>
</feature>
<sequence length="531" mass="54881">MSEIDALIAEQAAAQARTMRRAIACAVAAALAGSILLGLSGWFLAGAGLAGLAGAAAAFNYLIPSAFIRLSAIVRTAGRYGERLLSHKAAFFALAEVRTGLIGRLAALDPRQARPLTSGEAVARLTADIDAVEARLVQAPARPAALAAIAIALILAAWASPLALAPLALVFLALPWATARIARRFVDRPAADAQRLHGQLKAELAELLSGGPELAIYGLADTATAQLRATAERMDQARRAAARGSAFAAGLLALCGPLLAALIFAAAPGNAPAAAAAALAVLVAVEAMAGPLRFRLEEARTRTGLARLEALSAEPEPRRRHLPPGAQPIEIDGLRLEPGQTLALTGPSGSGKTRILETLAGLRTDAPEPLAVNGEDPRQLQFESLSAQFALARQDPALIAGSVEDNLRLARPGLSEAQLWAALETACLSADVRALPHGLSTFLGDSGARLSGGQRKRLALARALLAGRPWLLLDEPSEGLDAATEAELARRLTAWLAETGAGAVIATHRPAMRGVAGLEMKGFHPFTPAGA</sequence>
<feature type="transmembrane region" description="Helical" evidence="7">
    <location>
        <begin position="21"/>
        <end position="43"/>
    </location>
</feature>
<comment type="caution">
    <text evidence="10">The sequence shown here is derived from an EMBL/GenBank/DDBJ whole genome shotgun (WGS) entry which is preliminary data.</text>
</comment>
<evidence type="ECO:0000256" key="7">
    <source>
        <dbReference type="SAM" id="Phobius"/>
    </source>
</evidence>
<evidence type="ECO:0000256" key="3">
    <source>
        <dbReference type="ARBA" id="ARBA00022741"/>
    </source>
</evidence>
<dbReference type="PROSITE" id="PS50893">
    <property type="entry name" value="ABC_TRANSPORTER_2"/>
    <property type="match status" value="1"/>
</dbReference>
<dbReference type="PANTHER" id="PTHR24221">
    <property type="entry name" value="ATP-BINDING CASSETTE SUB-FAMILY B"/>
    <property type="match status" value="1"/>
</dbReference>
<dbReference type="SUPFAM" id="SSF90123">
    <property type="entry name" value="ABC transporter transmembrane region"/>
    <property type="match status" value="1"/>
</dbReference>
<evidence type="ECO:0000256" key="2">
    <source>
        <dbReference type="ARBA" id="ARBA00022692"/>
    </source>
</evidence>
<evidence type="ECO:0000256" key="6">
    <source>
        <dbReference type="ARBA" id="ARBA00023136"/>
    </source>
</evidence>
<comment type="subcellular location">
    <subcellularLocation>
        <location evidence="1">Cell membrane</location>
        <topology evidence="1">Multi-pass membrane protein</topology>
    </subcellularLocation>
</comment>
<dbReference type="EMBL" id="VFSU01000028">
    <property type="protein sequence ID" value="TPE60171.1"/>
    <property type="molecule type" value="Genomic_DNA"/>
</dbReference>
<organism evidence="10 11">
    <name type="scientific">Sandaracinobacter neustonicus</name>
    <dbReference type="NCBI Taxonomy" id="1715348"/>
    <lineage>
        <taxon>Bacteria</taxon>
        <taxon>Pseudomonadati</taxon>
        <taxon>Pseudomonadota</taxon>
        <taxon>Alphaproteobacteria</taxon>
        <taxon>Sphingomonadales</taxon>
        <taxon>Sphingosinicellaceae</taxon>
        <taxon>Sandaracinobacter</taxon>
    </lineage>
</organism>
<dbReference type="InterPro" id="IPR036640">
    <property type="entry name" value="ABC1_TM_sf"/>
</dbReference>
<evidence type="ECO:0000259" key="8">
    <source>
        <dbReference type="PROSITE" id="PS50893"/>
    </source>
</evidence>
<name>A0A501XHR3_9SPHN</name>
<dbReference type="GO" id="GO:0005886">
    <property type="term" value="C:plasma membrane"/>
    <property type="evidence" value="ECO:0007669"/>
    <property type="project" value="UniProtKB-SubCell"/>
</dbReference>
<dbReference type="InterPro" id="IPR039421">
    <property type="entry name" value="Type_1_exporter"/>
</dbReference>
<dbReference type="Pfam" id="PF00005">
    <property type="entry name" value="ABC_tran"/>
    <property type="match status" value="1"/>
</dbReference>
<reference evidence="10 11" key="1">
    <citation type="submission" date="2019-06" db="EMBL/GenBank/DDBJ databases">
        <authorList>
            <person name="Lee I."/>
            <person name="Jang G.I."/>
            <person name="Hwang C.Y."/>
        </authorList>
    </citation>
    <scope>NUCLEOTIDE SEQUENCE [LARGE SCALE GENOMIC DNA]</scope>
    <source>
        <strain evidence="10 11">PAMC 28131</strain>
    </source>
</reference>
<feature type="domain" description="ABC transporter" evidence="8">
    <location>
        <begin position="306"/>
        <end position="530"/>
    </location>
</feature>
<feature type="transmembrane region" description="Helical" evidence="7">
    <location>
        <begin position="89"/>
        <end position="107"/>
    </location>
</feature>
<evidence type="ECO:0000313" key="11">
    <source>
        <dbReference type="Proteomes" id="UP000319897"/>
    </source>
</evidence>
<evidence type="ECO:0000256" key="4">
    <source>
        <dbReference type="ARBA" id="ARBA00022840"/>
    </source>
</evidence>
<evidence type="ECO:0000313" key="10">
    <source>
        <dbReference type="EMBL" id="TPE60171.1"/>
    </source>
</evidence>
<keyword evidence="6 7" id="KW-0472">Membrane</keyword>
<feature type="transmembrane region" description="Helical" evidence="7">
    <location>
        <begin position="49"/>
        <end position="68"/>
    </location>
</feature>